<accession>K0SFY4</accession>
<evidence type="ECO:0000313" key="2">
    <source>
        <dbReference type="EMBL" id="EJK57517.1"/>
    </source>
</evidence>
<sequence length="84" mass="8351">AEDVDVGQDGEGGEGAGGLDGGDPPPFCRAMGTRHGAFLLCPAGLWGEGGEGTAAGEGGRQRSRQDVGNPSLRSIIVCTIVGNL</sequence>
<gene>
    <name evidence="2" type="ORF">THAOC_22428</name>
</gene>
<dbReference type="AlphaFoldDB" id="K0SFY4"/>
<feature type="region of interest" description="Disordered" evidence="1">
    <location>
        <begin position="1"/>
        <end position="28"/>
    </location>
</feature>
<feature type="compositionally biased region" description="Acidic residues" evidence="1">
    <location>
        <begin position="1"/>
        <end position="12"/>
    </location>
</feature>
<evidence type="ECO:0000256" key="1">
    <source>
        <dbReference type="SAM" id="MobiDB-lite"/>
    </source>
</evidence>
<organism evidence="2 3">
    <name type="scientific">Thalassiosira oceanica</name>
    <name type="common">Marine diatom</name>
    <dbReference type="NCBI Taxonomy" id="159749"/>
    <lineage>
        <taxon>Eukaryota</taxon>
        <taxon>Sar</taxon>
        <taxon>Stramenopiles</taxon>
        <taxon>Ochrophyta</taxon>
        <taxon>Bacillariophyta</taxon>
        <taxon>Coscinodiscophyceae</taxon>
        <taxon>Thalassiosirophycidae</taxon>
        <taxon>Thalassiosirales</taxon>
        <taxon>Thalassiosiraceae</taxon>
        <taxon>Thalassiosira</taxon>
    </lineage>
</organism>
<feature type="non-terminal residue" evidence="2">
    <location>
        <position position="1"/>
    </location>
</feature>
<comment type="caution">
    <text evidence="2">The sequence shown here is derived from an EMBL/GenBank/DDBJ whole genome shotgun (WGS) entry which is preliminary data.</text>
</comment>
<proteinExistence type="predicted"/>
<dbReference type="Proteomes" id="UP000266841">
    <property type="component" value="Unassembled WGS sequence"/>
</dbReference>
<evidence type="ECO:0000313" key="3">
    <source>
        <dbReference type="Proteomes" id="UP000266841"/>
    </source>
</evidence>
<keyword evidence="3" id="KW-1185">Reference proteome</keyword>
<reference evidence="2 3" key="1">
    <citation type="journal article" date="2012" name="Genome Biol.">
        <title>Genome and low-iron response of an oceanic diatom adapted to chronic iron limitation.</title>
        <authorList>
            <person name="Lommer M."/>
            <person name="Specht M."/>
            <person name="Roy A.S."/>
            <person name="Kraemer L."/>
            <person name="Andreson R."/>
            <person name="Gutowska M.A."/>
            <person name="Wolf J."/>
            <person name="Bergner S.V."/>
            <person name="Schilhabel M.B."/>
            <person name="Klostermeier U.C."/>
            <person name="Beiko R.G."/>
            <person name="Rosenstiel P."/>
            <person name="Hippler M."/>
            <person name="Laroche J."/>
        </authorList>
    </citation>
    <scope>NUCLEOTIDE SEQUENCE [LARGE SCALE GENOMIC DNA]</scope>
    <source>
        <strain evidence="2 3">CCMP1005</strain>
    </source>
</reference>
<name>K0SFY4_THAOC</name>
<protein>
    <submittedName>
        <fullName evidence="2">Uncharacterized protein</fullName>
    </submittedName>
</protein>
<dbReference type="EMBL" id="AGNL01027959">
    <property type="protein sequence ID" value="EJK57517.1"/>
    <property type="molecule type" value="Genomic_DNA"/>
</dbReference>